<sequence length="496" mass="51933">MNLHAEPDAAAHPFLSSKLGHAIDGYVVPSASGKVFETLNPATGQVLAHLAEGDATDVDKAVRAARAAFEGPWSTWTPYQRLALLMRVHDLVEARFDEMARLETLDVGSPITRARNLKNFVLQTIAYFATQTVNVAGETLPNNLPGSVMTMTVKAPIGVVGGILTWNSPLVGQWHLVGGALATGCTVVLKPCEYASLSVLYMANLLLEAGVPDGVVNVVTGYGPVAGAALAAHPDVDRIMFSGSVGTGRRIVEASAGKMKAKQVGPGGKSPNIVFADADLDAAVPGAAMAVFNNSGRTCTAGTRVFVQRSIYHEFVERLTALSKTVRVGNGLDPDVQMGPVISQQQLDHVTEYVQSAVLEGATLATGGGRLHGELANGYFVQPTVLSNVTPAMTIARAEISGPVIMVLPFDDADDALRMTNAIGCGHGGAVWTRDVTTAMKMAHAIQAGCMWVNCHGLLDNAVGINGYGANGGPSHVDAFLHQKSVYINLGGPLPL</sequence>
<evidence type="ECO:0000259" key="2">
    <source>
        <dbReference type="Pfam" id="PF00171"/>
    </source>
</evidence>
<evidence type="ECO:0000313" key="4">
    <source>
        <dbReference type="Proteomes" id="UP001216674"/>
    </source>
</evidence>
<dbReference type="SUPFAM" id="SSF53720">
    <property type="entry name" value="ALDH-like"/>
    <property type="match status" value="1"/>
</dbReference>
<proteinExistence type="predicted"/>
<dbReference type="InterPro" id="IPR016163">
    <property type="entry name" value="Ald_DH_C"/>
</dbReference>
<dbReference type="Proteomes" id="UP001216674">
    <property type="component" value="Unassembled WGS sequence"/>
</dbReference>
<gene>
    <name evidence="3" type="ORF">P3W85_27635</name>
</gene>
<dbReference type="InterPro" id="IPR016162">
    <property type="entry name" value="Ald_DH_N"/>
</dbReference>
<protein>
    <submittedName>
        <fullName evidence="3">Aldehyde dehydrogenase family protein</fullName>
    </submittedName>
</protein>
<dbReference type="Gene3D" id="3.40.309.10">
    <property type="entry name" value="Aldehyde Dehydrogenase, Chain A, domain 2"/>
    <property type="match status" value="1"/>
</dbReference>
<comment type="caution">
    <text evidence="3">The sequence shown here is derived from an EMBL/GenBank/DDBJ whole genome shotgun (WGS) entry which is preliminary data.</text>
</comment>
<name>A0ABT6AVQ4_9BURK</name>
<dbReference type="Gene3D" id="3.40.605.10">
    <property type="entry name" value="Aldehyde Dehydrogenase, Chain A, domain 1"/>
    <property type="match status" value="1"/>
</dbReference>
<dbReference type="EMBL" id="JARJLM010000455">
    <property type="protein sequence ID" value="MDF3836699.1"/>
    <property type="molecule type" value="Genomic_DNA"/>
</dbReference>
<dbReference type="RefSeq" id="WP_276267097.1">
    <property type="nucleotide sequence ID" value="NZ_JARJLM010000455.1"/>
</dbReference>
<evidence type="ECO:0000256" key="1">
    <source>
        <dbReference type="ARBA" id="ARBA00023002"/>
    </source>
</evidence>
<dbReference type="PANTHER" id="PTHR11699">
    <property type="entry name" value="ALDEHYDE DEHYDROGENASE-RELATED"/>
    <property type="match status" value="1"/>
</dbReference>
<dbReference type="Pfam" id="PF00171">
    <property type="entry name" value="Aldedh"/>
    <property type="match status" value="1"/>
</dbReference>
<evidence type="ECO:0000313" key="3">
    <source>
        <dbReference type="EMBL" id="MDF3836699.1"/>
    </source>
</evidence>
<organism evidence="3 4">
    <name type="scientific">Cupriavidus basilensis</name>
    <dbReference type="NCBI Taxonomy" id="68895"/>
    <lineage>
        <taxon>Bacteria</taxon>
        <taxon>Pseudomonadati</taxon>
        <taxon>Pseudomonadota</taxon>
        <taxon>Betaproteobacteria</taxon>
        <taxon>Burkholderiales</taxon>
        <taxon>Burkholderiaceae</taxon>
        <taxon>Cupriavidus</taxon>
    </lineage>
</organism>
<keyword evidence="1" id="KW-0560">Oxidoreductase</keyword>
<feature type="domain" description="Aldehyde dehydrogenase" evidence="2">
    <location>
        <begin position="29"/>
        <end position="486"/>
    </location>
</feature>
<reference evidence="3 4" key="1">
    <citation type="submission" date="2023-03" db="EMBL/GenBank/DDBJ databases">
        <title>Draft assemblies of triclosan tolerant bacteria isolated from returned activated sludge.</title>
        <authorList>
            <person name="Van Hamelsveld S."/>
        </authorList>
    </citation>
    <scope>NUCLEOTIDE SEQUENCE [LARGE SCALE GENOMIC DNA]</scope>
    <source>
        <strain evidence="3 4">GW210010_S58</strain>
    </source>
</reference>
<accession>A0ABT6AVQ4</accession>
<keyword evidence="4" id="KW-1185">Reference proteome</keyword>
<dbReference type="InterPro" id="IPR016161">
    <property type="entry name" value="Ald_DH/histidinol_DH"/>
</dbReference>
<dbReference type="InterPro" id="IPR015590">
    <property type="entry name" value="Aldehyde_DH_dom"/>
</dbReference>